<dbReference type="PANTHER" id="PTHR44086">
    <property type="entry name" value="THIOSULFATE SULFURTRANSFERASE RDL2, MITOCHONDRIAL-RELATED"/>
    <property type="match status" value="1"/>
</dbReference>
<dbReference type="Proteomes" id="UP001461163">
    <property type="component" value="Unassembled WGS sequence"/>
</dbReference>
<accession>A0ABU9SZG3</accession>
<protein>
    <submittedName>
        <fullName evidence="2">Rhodanese-like domain-containing protein</fullName>
    </submittedName>
</protein>
<sequence length="141" mass="15894">MMQNRVLDYSQYIQQVRQTIKEVSCEEYAKDPNAYPVLIDVREDEECQMGVLPGAHIIPRGLLEAKLSGVAIGHNEGYNEVHGEIEPLDWLAQRNILLYCRTGGRSALAAQSLTRMGLTHIYSLAGGTQRWRELGYAFAQQ</sequence>
<dbReference type="CDD" id="cd00158">
    <property type="entry name" value="RHOD"/>
    <property type="match status" value="1"/>
</dbReference>
<evidence type="ECO:0000259" key="1">
    <source>
        <dbReference type="PROSITE" id="PS50206"/>
    </source>
</evidence>
<dbReference type="EMBL" id="JBBMQS010000012">
    <property type="protein sequence ID" value="MEM5499268.1"/>
    <property type="molecule type" value="Genomic_DNA"/>
</dbReference>
<gene>
    <name evidence="2" type="ORF">WNY77_17785</name>
</gene>
<dbReference type="SMART" id="SM00450">
    <property type="entry name" value="RHOD"/>
    <property type="match status" value="1"/>
</dbReference>
<dbReference type="SUPFAM" id="SSF52821">
    <property type="entry name" value="Rhodanese/Cell cycle control phosphatase"/>
    <property type="match status" value="1"/>
</dbReference>
<dbReference type="PANTHER" id="PTHR44086:SF10">
    <property type="entry name" value="THIOSULFATE SULFURTRANSFERASE_RHODANESE-LIKE DOMAIN-CONTAINING PROTEIN 3"/>
    <property type="match status" value="1"/>
</dbReference>
<dbReference type="PROSITE" id="PS50206">
    <property type="entry name" value="RHODANESE_3"/>
    <property type="match status" value="1"/>
</dbReference>
<evidence type="ECO:0000313" key="2">
    <source>
        <dbReference type="EMBL" id="MEM5499268.1"/>
    </source>
</evidence>
<keyword evidence="3" id="KW-1185">Reference proteome</keyword>
<proteinExistence type="predicted"/>
<dbReference type="InterPro" id="IPR036873">
    <property type="entry name" value="Rhodanese-like_dom_sf"/>
</dbReference>
<organism evidence="2 3">
    <name type="scientific">Paraglaciecola mesophila</name>
    <dbReference type="NCBI Taxonomy" id="197222"/>
    <lineage>
        <taxon>Bacteria</taxon>
        <taxon>Pseudomonadati</taxon>
        <taxon>Pseudomonadota</taxon>
        <taxon>Gammaproteobacteria</taxon>
        <taxon>Alteromonadales</taxon>
        <taxon>Alteromonadaceae</taxon>
        <taxon>Paraglaciecola</taxon>
    </lineage>
</organism>
<dbReference type="Pfam" id="PF00581">
    <property type="entry name" value="Rhodanese"/>
    <property type="match status" value="1"/>
</dbReference>
<evidence type="ECO:0000313" key="3">
    <source>
        <dbReference type="Proteomes" id="UP001461163"/>
    </source>
</evidence>
<feature type="domain" description="Rhodanese" evidence="1">
    <location>
        <begin position="37"/>
        <end position="140"/>
    </location>
</feature>
<dbReference type="Gene3D" id="3.40.250.10">
    <property type="entry name" value="Rhodanese-like domain"/>
    <property type="match status" value="1"/>
</dbReference>
<reference evidence="2 3" key="1">
    <citation type="submission" date="2024-03" db="EMBL/GenBank/DDBJ databases">
        <title>Community enrichment and isolation of bacterial strains for fucoidan degradation.</title>
        <authorList>
            <person name="Sichert A."/>
        </authorList>
    </citation>
    <scope>NUCLEOTIDE SEQUENCE [LARGE SCALE GENOMIC DNA]</scope>
    <source>
        <strain evidence="2 3">AS12</strain>
    </source>
</reference>
<dbReference type="InterPro" id="IPR001763">
    <property type="entry name" value="Rhodanese-like_dom"/>
</dbReference>
<name>A0ABU9SZG3_9ALTE</name>
<comment type="caution">
    <text evidence="2">The sequence shown here is derived from an EMBL/GenBank/DDBJ whole genome shotgun (WGS) entry which is preliminary data.</text>
</comment>
<dbReference type="RefSeq" id="WP_152334421.1">
    <property type="nucleotide sequence ID" value="NZ_JBBMQS010000012.1"/>
</dbReference>